<evidence type="ECO:0008006" key="4">
    <source>
        <dbReference type="Google" id="ProtNLM"/>
    </source>
</evidence>
<accession>A0A941AQX0</accession>
<name>A0A941AQX0_9BACI</name>
<feature type="chain" id="PRO_5037428033" description="DUF4179 domain-containing protein" evidence="1">
    <location>
        <begin position="36"/>
        <end position="285"/>
    </location>
</feature>
<dbReference type="EMBL" id="JAGKSQ010000012">
    <property type="protein sequence ID" value="MBP3953322.1"/>
    <property type="molecule type" value="Genomic_DNA"/>
</dbReference>
<dbReference type="RefSeq" id="WP_210599180.1">
    <property type="nucleotide sequence ID" value="NZ_JAGKSQ010000012.1"/>
</dbReference>
<protein>
    <recommendedName>
        <fullName evidence="4">DUF4179 domain-containing protein</fullName>
    </recommendedName>
</protein>
<feature type="signal peptide" evidence="1">
    <location>
        <begin position="1"/>
        <end position="35"/>
    </location>
</feature>
<evidence type="ECO:0000313" key="2">
    <source>
        <dbReference type="EMBL" id="MBP3953322.1"/>
    </source>
</evidence>
<proteinExistence type="predicted"/>
<evidence type="ECO:0000256" key="1">
    <source>
        <dbReference type="SAM" id="SignalP"/>
    </source>
</evidence>
<organism evidence="2 3">
    <name type="scientific">Halalkalibacter suaedae</name>
    <dbReference type="NCBI Taxonomy" id="2822140"/>
    <lineage>
        <taxon>Bacteria</taxon>
        <taxon>Bacillati</taxon>
        <taxon>Bacillota</taxon>
        <taxon>Bacilli</taxon>
        <taxon>Bacillales</taxon>
        <taxon>Bacillaceae</taxon>
        <taxon>Halalkalibacter</taxon>
    </lineage>
</organism>
<dbReference type="AlphaFoldDB" id="A0A941AQX0"/>
<reference evidence="2" key="1">
    <citation type="submission" date="2021-03" db="EMBL/GenBank/DDBJ databases">
        <title>Bacillus suaedae sp. nov., isolated from Suaeda aralocaspica.</title>
        <authorList>
            <person name="Lei R.F.R."/>
        </authorList>
    </citation>
    <scope>NUCLEOTIDE SEQUENCE</scope>
    <source>
        <strain evidence="2">YZJH907-2</strain>
    </source>
</reference>
<gene>
    <name evidence="2" type="ORF">J7W16_19595</name>
</gene>
<evidence type="ECO:0000313" key="3">
    <source>
        <dbReference type="Proteomes" id="UP000678228"/>
    </source>
</evidence>
<sequence length="285" mass="31179">MKNVKPGKKNFGGKLLKTGLVVTSTLFIIGSASVAAQNTDYFSMFFGAQESGIESQSVNQSISVSGIKMAVEESIIGGKSALILVSFEKEDGTAFQNDVVIPNLELGWKQNASYMVDQQMTEDRKKLMIMFDIDTTKNISGEKLTISADKVLDSKTDEVLVNGPFHLTFIGSESPTSQNISVDLNLAEDDEKLQLDAINISANGIGIEGTRQDGETEFLPTYTPVVTVTTIDEKTFELKAGSTSTTESGFKWQYNLNEDQERLFLNDETIKSVTIDGNVIDVQQK</sequence>
<dbReference type="Proteomes" id="UP000678228">
    <property type="component" value="Unassembled WGS sequence"/>
</dbReference>
<comment type="caution">
    <text evidence="2">The sequence shown here is derived from an EMBL/GenBank/DDBJ whole genome shotgun (WGS) entry which is preliminary data.</text>
</comment>
<keyword evidence="3" id="KW-1185">Reference proteome</keyword>
<keyword evidence="1" id="KW-0732">Signal</keyword>